<protein>
    <submittedName>
        <fullName evidence="1">Uncharacterized protein</fullName>
    </submittedName>
</protein>
<accession>A0ABY5I289</accession>
<name>A0ABY5I289_9FIRM</name>
<keyword evidence="2" id="KW-1185">Reference proteome</keyword>
<dbReference type="PROSITE" id="PS51257">
    <property type="entry name" value="PROKAR_LIPOPROTEIN"/>
    <property type="match status" value="1"/>
</dbReference>
<dbReference type="EMBL" id="CP101620">
    <property type="protein sequence ID" value="UTY38188.1"/>
    <property type="molecule type" value="Genomic_DNA"/>
</dbReference>
<gene>
    <name evidence="1" type="ORF">NMU03_10895</name>
</gene>
<organism evidence="1 2">
    <name type="scientific">Allocoprobacillus halotolerans</name>
    <dbReference type="NCBI Taxonomy" id="2944914"/>
    <lineage>
        <taxon>Bacteria</taxon>
        <taxon>Bacillati</taxon>
        <taxon>Bacillota</taxon>
        <taxon>Erysipelotrichia</taxon>
        <taxon>Erysipelotrichales</taxon>
        <taxon>Erysipelotrichaceae</taxon>
        <taxon>Allocoprobacillus</taxon>
    </lineage>
</organism>
<evidence type="ECO:0000313" key="1">
    <source>
        <dbReference type="EMBL" id="UTY38188.1"/>
    </source>
</evidence>
<proteinExistence type="predicted"/>
<dbReference type="RefSeq" id="WP_290138357.1">
    <property type="nucleotide sequence ID" value="NZ_CP101620.1"/>
</dbReference>
<dbReference type="Proteomes" id="UP001060112">
    <property type="component" value="Chromosome"/>
</dbReference>
<evidence type="ECO:0000313" key="2">
    <source>
        <dbReference type="Proteomes" id="UP001060112"/>
    </source>
</evidence>
<sequence length="100" mass="11648">MKLKKGILGLLALSMLSLTVGCQKKYELMSHNFMGPFDTVTTYMSYANNEDDFNEQCDYIDEQLNYYDHLFDKYSTYDGMNNLKTINDNAGKKLLKLIRH</sequence>
<reference evidence="1" key="1">
    <citation type="submission" date="2022-07" db="EMBL/GenBank/DDBJ databases">
        <title>Faecal culturing of patients with breast cancer.</title>
        <authorList>
            <person name="Teng N.M.Y."/>
            <person name="Kiu R."/>
            <person name="Evans R."/>
            <person name="Baker D.J."/>
            <person name="Zenner C."/>
            <person name="Robinson S.D."/>
            <person name="Hall L.J."/>
        </authorList>
    </citation>
    <scope>NUCLEOTIDE SEQUENCE</scope>
    <source>
        <strain evidence="1">LH1062</strain>
    </source>
</reference>